<protein>
    <recommendedName>
        <fullName evidence="1">DeoR-like transcriptional repressor C-terminal sensor domain-containing protein</fullName>
    </recommendedName>
</protein>
<dbReference type="InterPro" id="IPR050313">
    <property type="entry name" value="Carb_Metab_HTH_regulators"/>
</dbReference>
<dbReference type="InterPro" id="IPR014036">
    <property type="entry name" value="DeoR-like_C"/>
</dbReference>
<sequence length="218" mass="22394">MVRHRALEREPSFEQALEASAAEKHAIGTLAAGLVRSGQSILLDVGSTALAVAKAFVARSDLSDVVIITNGLSIALALEPGIPRFTVIVTGGTLRPLQHSLVEPLASSMLRGLHADLAFIGCNGVDAERGVTNVNLPEAHLKQLMLDSANRAVLIADGSKLGQVHLGLVGGLDRFDALLTGEVSGAPDARGAATAQAALAQAGLRVITSEREAAAFAG</sequence>
<feature type="domain" description="DeoR-like transcriptional repressor C-terminal sensor" evidence="1">
    <location>
        <begin position="21"/>
        <end position="181"/>
    </location>
</feature>
<dbReference type="AlphaFoldDB" id="A0A917EXN9"/>
<dbReference type="Proteomes" id="UP000598775">
    <property type="component" value="Unassembled WGS sequence"/>
</dbReference>
<evidence type="ECO:0000313" key="3">
    <source>
        <dbReference type="Proteomes" id="UP000598775"/>
    </source>
</evidence>
<proteinExistence type="predicted"/>
<dbReference type="PANTHER" id="PTHR30363">
    <property type="entry name" value="HTH-TYPE TRANSCRIPTIONAL REGULATOR SRLR-RELATED"/>
    <property type="match status" value="1"/>
</dbReference>
<dbReference type="Pfam" id="PF00455">
    <property type="entry name" value="DeoRC"/>
    <property type="match status" value="1"/>
</dbReference>
<dbReference type="Gene3D" id="3.40.50.1360">
    <property type="match status" value="1"/>
</dbReference>
<keyword evidence="3" id="KW-1185">Reference proteome</keyword>
<comment type="caution">
    <text evidence="2">The sequence shown here is derived from an EMBL/GenBank/DDBJ whole genome shotgun (WGS) entry which is preliminary data.</text>
</comment>
<dbReference type="EMBL" id="BMGP01000004">
    <property type="protein sequence ID" value="GGF29331.1"/>
    <property type="molecule type" value="Genomic_DNA"/>
</dbReference>
<dbReference type="InterPro" id="IPR037171">
    <property type="entry name" value="NagB/RpiA_transferase-like"/>
</dbReference>
<accession>A0A917EXN9</accession>
<dbReference type="SUPFAM" id="SSF100950">
    <property type="entry name" value="NagB/RpiA/CoA transferase-like"/>
    <property type="match status" value="1"/>
</dbReference>
<evidence type="ECO:0000313" key="2">
    <source>
        <dbReference type="EMBL" id="GGF29331.1"/>
    </source>
</evidence>
<dbReference type="PANTHER" id="PTHR30363:SF44">
    <property type="entry name" value="AGA OPERON TRANSCRIPTIONAL REPRESSOR-RELATED"/>
    <property type="match status" value="1"/>
</dbReference>
<reference evidence="2 3" key="1">
    <citation type="journal article" date="2014" name="Int. J. Syst. Evol. Microbiol.">
        <title>Complete genome sequence of Corynebacterium casei LMG S-19264T (=DSM 44701T), isolated from a smear-ripened cheese.</title>
        <authorList>
            <consortium name="US DOE Joint Genome Institute (JGI-PGF)"/>
            <person name="Walter F."/>
            <person name="Albersmeier A."/>
            <person name="Kalinowski J."/>
            <person name="Ruckert C."/>
        </authorList>
    </citation>
    <scope>NUCLEOTIDE SEQUENCE [LARGE SCALE GENOMIC DNA]</scope>
    <source>
        <strain evidence="2 3">CGMCC 1.12976</strain>
    </source>
</reference>
<organism evidence="2 3">
    <name type="scientific">Subtercola lobariae</name>
    <dbReference type="NCBI Taxonomy" id="1588641"/>
    <lineage>
        <taxon>Bacteria</taxon>
        <taxon>Bacillati</taxon>
        <taxon>Actinomycetota</taxon>
        <taxon>Actinomycetes</taxon>
        <taxon>Micrococcales</taxon>
        <taxon>Microbacteriaceae</taxon>
        <taxon>Subtercola</taxon>
    </lineage>
</organism>
<gene>
    <name evidence="2" type="ORF">GCM10011399_23090</name>
</gene>
<dbReference type="SMART" id="SM01134">
    <property type="entry name" value="DeoRC"/>
    <property type="match status" value="1"/>
</dbReference>
<evidence type="ECO:0000259" key="1">
    <source>
        <dbReference type="Pfam" id="PF00455"/>
    </source>
</evidence>
<name>A0A917EXN9_9MICO</name>